<dbReference type="InterPro" id="IPR001845">
    <property type="entry name" value="HTH_ArsR_DNA-bd_dom"/>
</dbReference>
<dbReference type="STRING" id="1914305.BLW93_07830"/>
<dbReference type="RefSeq" id="WP_076713538.1">
    <property type="nucleotide sequence ID" value="NZ_MOEN01000037.1"/>
</dbReference>
<dbReference type="Gene3D" id="1.10.10.10">
    <property type="entry name" value="Winged helix-like DNA-binding domain superfamily/Winged helix DNA-binding domain"/>
    <property type="match status" value="1"/>
</dbReference>
<evidence type="ECO:0000256" key="3">
    <source>
        <dbReference type="ARBA" id="ARBA00023163"/>
    </source>
</evidence>
<accession>A0A1R1MJJ5</accession>
<evidence type="ECO:0000256" key="2">
    <source>
        <dbReference type="ARBA" id="ARBA00023125"/>
    </source>
</evidence>
<dbReference type="OrthoDB" id="9802016at2"/>
<dbReference type="InterPro" id="IPR000835">
    <property type="entry name" value="HTH_MarR-typ"/>
</dbReference>
<keyword evidence="1" id="KW-0805">Transcription regulation</keyword>
<proteinExistence type="predicted"/>
<reference evidence="5 6" key="1">
    <citation type="submission" date="2016-10" db="EMBL/GenBank/DDBJ databases">
        <title>Genome sequence of a sulfur-reducing bacterium Desulfurobacterium indicum K6013.</title>
        <authorList>
            <person name="Cao J."/>
            <person name="Shao Z."/>
            <person name="Alain K."/>
            <person name="Jebbar M."/>
        </authorList>
    </citation>
    <scope>NUCLEOTIDE SEQUENCE [LARGE SCALE GENOMIC DNA]</scope>
    <source>
        <strain evidence="5 6">K6013</strain>
    </source>
</reference>
<evidence type="ECO:0000256" key="1">
    <source>
        <dbReference type="ARBA" id="ARBA00023015"/>
    </source>
</evidence>
<name>A0A1R1MJJ5_9BACT</name>
<dbReference type="PROSITE" id="PS50987">
    <property type="entry name" value="HTH_ARSR_2"/>
    <property type="match status" value="1"/>
</dbReference>
<sequence>MEIREKDIKNLSYLFKALSHPDRIKILLFLLGNNEKHNLKQLANKLKMKQAMLSIHLKELALAGLVLRERRGNNVIYFADEEKKEWIKEILIPALEFIKEEW</sequence>
<keyword evidence="2" id="KW-0238">DNA-binding</keyword>
<evidence type="ECO:0000259" key="4">
    <source>
        <dbReference type="PROSITE" id="PS50987"/>
    </source>
</evidence>
<evidence type="ECO:0000313" key="6">
    <source>
        <dbReference type="Proteomes" id="UP000187408"/>
    </source>
</evidence>
<dbReference type="GO" id="GO:0003677">
    <property type="term" value="F:DNA binding"/>
    <property type="evidence" value="ECO:0007669"/>
    <property type="project" value="UniProtKB-KW"/>
</dbReference>
<dbReference type="InterPro" id="IPR051011">
    <property type="entry name" value="Metal_resp_trans_reg"/>
</dbReference>
<dbReference type="SMART" id="SM00418">
    <property type="entry name" value="HTH_ARSR"/>
    <property type="match status" value="1"/>
</dbReference>
<dbReference type="InterPro" id="IPR036388">
    <property type="entry name" value="WH-like_DNA-bd_sf"/>
</dbReference>
<dbReference type="PANTHER" id="PTHR43132:SF2">
    <property type="entry name" value="ARSENICAL RESISTANCE OPERON REPRESSOR ARSR-RELATED"/>
    <property type="match status" value="1"/>
</dbReference>
<dbReference type="Pfam" id="PF01047">
    <property type="entry name" value="MarR"/>
    <property type="match status" value="1"/>
</dbReference>
<dbReference type="AlphaFoldDB" id="A0A1R1MJJ5"/>
<gene>
    <name evidence="5" type="ORF">BLW93_07830</name>
</gene>
<evidence type="ECO:0000313" key="5">
    <source>
        <dbReference type="EMBL" id="OMH39926.1"/>
    </source>
</evidence>
<dbReference type="InterPro" id="IPR036390">
    <property type="entry name" value="WH_DNA-bd_sf"/>
</dbReference>
<feature type="domain" description="HTH arsR-type" evidence="4">
    <location>
        <begin position="3"/>
        <end position="102"/>
    </location>
</feature>
<dbReference type="GO" id="GO:0003700">
    <property type="term" value="F:DNA-binding transcription factor activity"/>
    <property type="evidence" value="ECO:0007669"/>
    <property type="project" value="InterPro"/>
</dbReference>
<protein>
    <recommendedName>
        <fullName evidence="4">HTH arsR-type domain-containing protein</fullName>
    </recommendedName>
</protein>
<organism evidence="5 6">
    <name type="scientific">Desulfurobacterium indicum</name>
    <dbReference type="NCBI Taxonomy" id="1914305"/>
    <lineage>
        <taxon>Bacteria</taxon>
        <taxon>Pseudomonadati</taxon>
        <taxon>Aquificota</taxon>
        <taxon>Aquificia</taxon>
        <taxon>Desulfurobacteriales</taxon>
        <taxon>Desulfurobacteriaceae</taxon>
        <taxon>Desulfurobacterium</taxon>
    </lineage>
</organism>
<dbReference type="Proteomes" id="UP000187408">
    <property type="component" value="Unassembled WGS sequence"/>
</dbReference>
<dbReference type="PANTHER" id="PTHR43132">
    <property type="entry name" value="ARSENICAL RESISTANCE OPERON REPRESSOR ARSR-RELATED"/>
    <property type="match status" value="1"/>
</dbReference>
<dbReference type="EMBL" id="MOEN01000037">
    <property type="protein sequence ID" value="OMH39926.1"/>
    <property type="molecule type" value="Genomic_DNA"/>
</dbReference>
<comment type="caution">
    <text evidence="5">The sequence shown here is derived from an EMBL/GenBank/DDBJ whole genome shotgun (WGS) entry which is preliminary data.</text>
</comment>
<dbReference type="PRINTS" id="PR00778">
    <property type="entry name" value="HTHARSR"/>
</dbReference>
<keyword evidence="3" id="KW-0804">Transcription</keyword>
<dbReference type="InterPro" id="IPR011991">
    <property type="entry name" value="ArsR-like_HTH"/>
</dbReference>
<keyword evidence="6" id="KW-1185">Reference proteome</keyword>
<dbReference type="NCBIfam" id="NF033788">
    <property type="entry name" value="HTH_metalloreg"/>
    <property type="match status" value="1"/>
</dbReference>
<dbReference type="SUPFAM" id="SSF46785">
    <property type="entry name" value="Winged helix' DNA-binding domain"/>
    <property type="match status" value="1"/>
</dbReference>
<dbReference type="CDD" id="cd00090">
    <property type="entry name" value="HTH_ARSR"/>
    <property type="match status" value="1"/>
</dbReference>